<evidence type="ECO:0000256" key="20">
    <source>
        <dbReference type="SAM" id="Phobius"/>
    </source>
</evidence>
<evidence type="ECO:0000256" key="11">
    <source>
        <dbReference type="ARBA" id="ARBA00022801"/>
    </source>
</evidence>
<dbReference type="InterPro" id="IPR000933">
    <property type="entry name" value="Glyco_hydro_29"/>
</dbReference>
<dbReference type="SMART" id="SM00369">
    <property type="entry name" value="LRR_TYP"/>
    <property type="match status" value="6"/>
</dbReference>
<evidence type="ECO:0000256" key="14">
    <source>
        <dbReference type="ARBA" id="ARBA00023136"/>
    </source>
</evidence>
<evidence type="ECO:0000256" key="8">
    <source>
        <dbReference type="ARBA" id="ARBA00022729"/>
    </source>
</evidence>
<feature type="transmembrane region" description="Helical" evidence="20">
    <location>
        <begin position="12"/>
        <end position="33"/>
    </location>
</feature>
<evidence type="ECO:0000259" key="21">
    <source>
        <dbReference type="PROSITE" id="PS50011"/>
    </source>
</evidence>
<dbReference type="GO" id="GO:0051707">
    <property type="term" value="P:response to other organism"/>
    <property type="evidence" value="ECO:0007669"/>
    <property type="project" value="UniProtKB-ARBA"/>
</dbReference>
<dbReference type="EMBL" id="JAATIQ010000524">
    <property type="protein sequence ID" value="KAF4352618.1"/>
    <property type="molecule type" value="Genomic_DNA"/>
</dbReference>
<dbReference type="SUPFAM" id="SSF52058">
    <property type="entry name" value="L domain-like"/>
    <property type="match status" value="3"/>
</dbReference>
<dbReference type="FunFam" id="2.60.120.430:FF:000002">
    <property type="entry name" value="Leucine-rich repeat receptor-like protein kinase"/>
    <property type="match status" value="4"/>
</dbReference>
<dbReference type="PANTHER" id="PTHR48006:SF62">
    <property type="entry name" value="LEUCINE-RICH REPEAT TRANSMEMBRANE PROTEIN KINASE"/>
    <property type="match status" value="1"/>
</dbReference>
<keyword evidence="3" id="KW-0723">Serine/threonine-protein kinase</keyword>
<dbReference type="GO" id="GO:0005975">
    <property type="term" value="P:carbohydrate metabolic process"/>
    <property type="evidence" value="ECO:0007669"/>
    <property type="project" value="InterPro"/>
</dbReference>
<dbReference type="InterPro" id="IPR011009">
    <property type="entry name" value="Kinase-like_dom_sf"/>
</dbReference>
<evidence type="ECO:0000256" key="5">
    <source>
        <dbReference type="ARBA" id="ARBA00022614"/>
    </source>
</evidence>
<dbReference type="GO" id="GO:0004674">
    <property type="term" value="F:protein serine/threonine kinase activity"/>
    <property type="evidence" value="ECO:0007669"/>
    <property type="project" value="UniProtKB-KW"/>
</dbReference>
<keyword evidence="10" id="KW-0547">Nucleotide-binding</keyword>
<dbReference type="FunFam" id="3.80.10.10:FF:000383">
    <property type="entry name" value="Leucine-rich repeat receptor protein kinase EMS1"/>
    <property type="match status" value="1"/>
</dbReference>
<evidence type="ECO:0000313" key="23">
    <source>
        <dbReference type="Proteomes" id="UP000583929"/>
    </source>
</evidence>
<name>A0A7J6E2K1_CANSA</name>
<keyword evidence="14 20" id="KW-0472">Membrane</keyword>
<evidence type="ECO:0000256" key="13">
    <source>
        <dbReference type="ARBA" id="ARBA00022989"/>
    </source>
</evidence>
<feature type="transmembrane region" description="Helical" evidence="20">
    <location>
        <begin position="803"/>
        <end position="821"/>
    </location>
</feature>
<keyword evidence="12" id="KW-0067">ATP-binding</keyword>
<keyword evidence="7 20" id="KW-0812">Transmembrane</keyword>
<dbReference type="Pfam" id="PF11721">
    <property type="entry name" value="Malectin"/>
    <property type="match status" value="4"/>
</dbReference>
<evidence type="ECO:0000256" key="7">
    <source>
        <dbReference type="ARBA" id="ARBA00022692"/>
    </source>
</evidence>
<dbReference type="FunFam" id="3.80.10.10:FF:000298">
    <property type="entry name" value="Putative LRR receptor-like serine/threonine-protein kinase"/>
    <property type="match status" value="3"/>
</dbReference>
<keyword evidence="16" id="KW-0325">Glycoprotein</keyword>
<comment type="similarity">
    <text evidence="2">Belongs to the glycosyl hydrolase 29 family.</text>
</comment>
<sequence length="3447" mass="381149">MMTMSGGSSSLLSIFTSIFTIYVVLFAIINASLTTAQNRIHDQSTTDPSEVRALNSMFEQWKIKADTKKWNISGEPCSGSAIDDSIDIEDNDSLNPFIKCDCTFNNGSLCHITKLKVYQMDAVGPIPEELWTLTFLSYLNLGYNFLTGSVSPSIGTLINMKYLSLAGNALSGELPKELGLLTQLLSLIIASSGVSGKIPSTFANLQSMQILWAQDNELIGKIPDFIGSWAFQGNSLQGPIPSTFANLTSLTELRLSEISNASSTLAFVTNMKSLSFLELRNSEIIGSIPSNINKFTKLTHLDLSFNKLNGQIPDSLFNMSSLSALFLGNNSLNGTLPQQKISASLLIVDLSYNNLVGNIPSWINNQQNLQLNLVGNNLTIDNSSNSTLLLGLNCLQRNFPCNRDRPLYSNFGINCGGEQISSSNGIVYEKDDEALGPATHFVTSSKRWAVSNVGLFSWTDVNPNSYSYTSTSSSKVTSTLDSGLFQTVRLSSSSLRYYGLGLENGNYTVKLHFAETAFENSRTWKSLGRRIFDIYIQGNRVIQNFDIRKEAGGISFRAVQKEFKARVSQNYLEIHLLWAGKGTCCIPNYGTYGPSISAISVIPDFTPTVSDISPALSKKKNQTSMIVGIIVGAFILSFFGYLAPEYAMLGHLTEKTDVFAFGVVALEILTGRPNYDQSLAEEKAYLFEWAWNMYEDNREIELIDSTLSEFNKEEVRRIIQVAFLCTRTSPTARPSMSKVVALLSGDTDVNTEVSRPGYLVDWKFNDVNDLLSRIAQGSDPTLYSLGSSTSMESGSGSGGSSSFLLPIFCIVTVYYVVWFAIINASSITSQPTTAPSEGLHLYLNGAAVDDSIDIDDDDSLNPLIKCNCTFSNASLCHITKLKVSGLNVIGPIPEELWTLTFLSYLDLSSNLLTGSISPLIGNLTNIQYLSLGINALSGEVPKELGQLTELIILTFSLNNFSGPLPPELGNLNKLEQLLITSSGVSGEIPSTFANLQSMQTFWVDDNELTGKIPNFVGSWSNLTSLALSGNSIQGPIPSTFANLTSLTDMWLSEISNASSTLAFLTNMKSLSFLQMRNSDFSGSIPSNIGELRELKQLDLSFNKLNGQIPDSLFNMSSLSALFLGNNSLNGTLPQRKIASLLTIDLSYNNLVGTIPSWVNNQQNLQLNLVGNNFIIDNSNNSTLLLGLNCLQRNFPCNQDRPLYSNFAINCGGKEIKSSDGVVYEKDDNPLGPATHFVTSSKRWAVSNVGLFLWTENAKYISTSSQFTSTLDSGLFQTARLSASSLRYYGLGLQNGNYNVKLQFAETAFENSQTWKSIGRRVFDIYIQGNRVIQNFDIRKEAGGISFKEVQKEFKARVSQNYLEIHLFWAGEGTCCMPVVGTYGPSISAISAIADFTPTLSNIPPTLSKKKNQTSLIVGIIIGTAILSFLSVLVAFYVVQTRKKSQMFDDDGKHFSIGYLAPEYAMLGHLTEKTDVFAFGVVALEILTGRPNSDPSLGEEKAYLLEWAWNLYEDNREIELIDSTLSEFNKEEVRRIIQVAFLCTRTSPTARPSMSKVVALLSGDTDVNTEVSRPGYLVDWKFNDVNALMSRIAQGPDPTLYSLGSSSSREAVAVPPPGDGLAHPVFQETNSECVATHVVPPSSNVGLSLDMKPLSSSFELSATNVEFLSSNFELLTTDVCISSNGMSNLVGNNFTIDNSNNSNFLLGLDCLQRNFPCNRDRSLYSNFAINCGGEQITSSDGVVYEKDDETLGPATHFVTRSKRWAVSNVGRFAWNDNLSYTSTSSSQITNTLDSELFQTARISASSLRYYGLGLQNGNYTVKLHFAETTFENSRTWTSLGRRIFDIFIQGNRVMQNFDIRKEAGVISFRAVQKEFKAVVSQNYLEIHLFWAGKGTCCIPTYGDYGPSISAISATQDFTPTVSNISPSLSNKKSRTRLIAGITVGVVILSFMSILVAFYLIQRRKKSQMNDDDDGTHFSIHFGYLAPEYAMLGHLTEKTDVFAFGVVALEILTGRPNSDPDLGEEKAYLLEWAWNLHEEGREIELVDSKLSEFIEQEVRRIIQVAFLCTRTSPTARPSMSKVVTMLSVDPDVDTEFLRPSYLVDWKYNDVSSLMSRIAQGTDPCTSMKADAYPTLAQPIMTENENNIHGGSSFLIPTILYFPKFTIPISHLPQLSILLLLFTLSSSSSSSSVPVPPPLPVLPIPSASQLQWQLSNMALFLHFGPNTFTDTEWGTGHADPSIFNPTLLNATQWVHVAKDSGFPRVILTSKHHDGFCLWPSEYTNYSVSSSPWRNGTGDVVGELASAAREAGIDLGLYLSPWDRHDKAYGKTVEYNELYLGQMTELLTRYGDIKEVWLDGAKGEGEKSMEYFFDDWFSVIHQHQPGSMIFSDAGPDTRWIGDEAGVADSTCWSLFNCSNAKIGATDPQYSRGGDPDGHDWVPAECDVSIRPGWFWHASEVPKSALTLLDIYYKSAGRNCLLLLNVPPNSSGLISPEDIKVLQEFSELRVSIFSHNIATEALLSASSTRGSRFNAYNVVEEGIYTYWAPAPAPKKNQSDWSLSIDFKEPVSFNVLRIQEPIQMGQRIVEFHLEIFDADEGWKEVANGTTVGYQRLLQFPTVKSQHLRFVIDKSREDPLISYLGIYMDRCSRAHPRQKHQHQQRAQEPHLAYMGGAETVAKLGVTRVNESFSLAGSSNRRTSLVNSPWRNLTVSGPRNRTTEQDLRREVKGPTFSRRVSRMDVGGQIPEELWTLTFLSYLNLGRNFLTGSLSPSIGNLTNLQYLYLGMNALSGEVPKELGLLTQLSTLYILSNNFSGPLPPELGNLTKLEIFHASDNELTGKIPHFIGSWSNLTTLVLQGNSFQGPIPSTLANLTSLRQLLLSDISNTSFSLAFITNMKSLVTLELRNNDITGTIPSSIGKLTQLERLDLSFNKLNGPIPDSLFNIDSLIYLFLGNNSLNGTFPWKNSPSLLNIDLSYNNFAGSIPSWVNDQQNLQINLVWTAFREIFHVIDIDRSVSRDSNFAINCGGEQITSSDGVVYEKDDETLGPATHFVTRSKRWAVSNVGRVLWNDSDTFISTSSSQFISTLGSELFETARHSPSSLRYYGLGLQNGNYTVKLHFAETAFENYRTWKSLGKRIFDIYIQGNCVMQNFDIRKEAGGISFKAVQKEFKAVVSQNYLEIHLFWAGKGTCCIPTNGNYGPSISAISATQDFTPTVSNNKKSRTSLITGIIVGVVILSFMSILVAFYLIQRRKKSQMNDDDDEFLGMDVKPLTFRYAELKTATNDFDSSNKLGEGGFGPVYKVGYLAPEYAMLGHLTEKTDVFAFGVVALEILTGRPNSDPDLGQENAYLLEWAWNLHEEGREIELVDSKLSEFIEQEVRRIIQVAFLCTRASPTARPSMSKVVTMLSVDSDVDTEFLRPSYLVDWKYNDVSSLMSRIAQGTDPSTSMKADA</sequence>
<comment type="catalytic activity">
    <reaction evidence="19">
        <text>L-seryl-[protein] + ATP = O-phospho-L-seryl-[protein] + ADP + H(+)</text>
        <dbReference type="Rhea" id="RHEA:17989"/>
        <dbReference type="Rhea" id="RHEA-COMP:9863"/>
        <dbReference type="Rhea" id="RHEA-COMP:11604"/>
        <dbReference type="ChEBI" id="CHEBI:15378"/>
        <dbReference type="ChEBI" id="CHEBI:29999"/>
        <dbReference type="ChEBI" id="CHEBI:30616"/>
        <dbReference type="ChEBI" id="CHEBI:83421"/>
        <dbReference type="ChEBI" id="CHEBI:456216"/>
        <dbReference type="EC" id="2.7.11.1"/>
    </reaction>
</comment>
<dbReference type="Pfam" id="PF07714">
    <property type="entry name" value="PK_Tyr_Ser-Thr"/>
    <property type="match status" value="4"/>
</dbReference>
<accession>A0A7J6E2K1</accession>
<evidence type="ECO:0000256" key="3">
    <source>
        <dbReference type="ARBA" id="ARBA00022527"/>
    </source>
</evidence>
<evidence type="ECO:0000256" key="18">
    <source>
        <dbReference type="ARBA" id="ARBA00047899"/>
    </source>
</evidence>
<evidence type="ECO:0000256" key="16">
    <source>
        <dbReference type="ARBA" id="ARBA00023180"/>
    </source>
</evidence>
<dbReference type="SUPFAM" id="SSF51445">
    <property type="entry name" value="(Trans)glycosidases"/>
    <property type="match status" value="1"/>
</dbReference>
<dbReference type="GO" id="GO:0004560">
    <property type="term" value="F:alpha-L-fucosidase activity"/>
    <property type="evidence" value="ECO:0007669"/>
    <property type="project" value="InterPro"/>
</dbReference>
<dbReference type="GO" id="GO:0006952">
    <property type="term" value="P:defense response"/>
    <property type="evidence" value="ECO:0007669"/>
    <property type="project" value="UniProtKB-ARBA"/>
</dbReference>
<evidence type="ECO:0000256" key="1">
    <source>
        <dbReference type="ARBA" id="ARBA00004479"/>
    </source>
</evidence>
<gene>
    <name evidence="22" type="ORF">G4B88_008787</name>
</gene>
<organism evidence="22 23">
    <name type="scientific">Cannabis sativa</name>
    <name type="common">Hemp</name>
    <name type="synonym">Marijuana</name>
    <dbReference type="NCBI Taxonomy" id="3483"/>
    <lineage>
        <taxon>Eukaryota</taxon>
        <taxon>Viridiplantae</taxon>
        <taxon>Streptophyta</taxon>
        <taxon>Embryophyta</taxon>
        <taxon>Tracheophyta</taxon>
        <taxon>Spermatophyta</taxon>
        <taxon>Magnoliopsida</taxon>
        <taxon>eudicotyledons</taxon>
        <taxon>Gunneridae</taxon>
        <taxon>Pentapetalae</taxon>
        <taxon>rosids</taxon>
        <taxon>fabids</taxon>
        <taxon>Rosales</taxon>
        <taxon>Cannabaceae</taxon>
        <taxon>Cannabis</taxon>
    </lineage>
</organism>
<dbReference type="PROSITE" id="PS50011">
    <property type="entry name" value="PROTEIN_KINASE_DOM"/>
    <property type="match status" value="1"/>
</dbReference>
<feature type="domain" description="Protein kinase" evidence="21">
    <location>
        <begin position="3123"/>
        <end position="3413"/>
    </location>
</feature>
<dbReference type="GO" id="GO:0005886">
    <property type="term" value="C:plasma membrane"/>
    <property type="evidence" value="ECO:0007669"/>
    <property type="project" value="TreeGrafter"/>
</dbReference>
<evidence type="ECO:0000256" key="2">
    <source>
        <dbReference type="ARBA" id="ARBA00007951"/>
    </source>
</evidence>
<dbReference type="Gene3D" id="3.80.10.10">
    <property type="entry name" value="Ribonuclease Inhibitor"/>
    <property type="match status" value="6"/>
</dbReference>
<comment type="caution">
    <text evidence="22">The sequence shown here is derived from an EMBL/GenBank/DDBJ whole genome shotgun (WGS) entry which is preliminary data.</text>
</comment>
<dbReference type="InterPro" id="IPR001245">
    <property type="entry name" value="Ser-Thr/Tyr_kinase_cat_dom"/>
</dbReference>
<reference evidence="22 23" key="1">
    <citation type="journal article" date="2020" name="bioRxiv">
        <title>Sequence and annotation of 42 cannabis genomes reveals extensive copy number variation in cannabinoid synthesis and pathogen resistance genes.</title>
        <authorList>
            <person name="Mckernan K.J."/>
            <person name="Helbert Y."/>
            <person name="Kane L.T."/>
            <person name="Ebling H."/>
            <person name="Zhang L."/>
            <person name="Liu B."/>
            <person name="Eaton Z."/>
            <person name="Mclaughlin S."/>
            <person name="Kingan S."/>
            <person name="Baybayan P."/>
            <person name="Concepcion G."/>
            <person name="Jordan M."/>
            <person name="Riva A."/>
            <person name="Barbazuk W."/>
            <person name="Harkins T."/>
        </authorList>
    </citation>
    <scope>NUCLEOTIDE SEQUENCE [LARGE SCALE GENOMIC DNA]</scope>
    <source>
        <strain evidence="23">cv. Jamaican Lion 4</strain>
        <tissue evidence="22">Leaf</tissue>
    </source>
</reference>
<dbReference type="SMART" id="SM00812">
    <property type="entry name" value="Alpha_L_fucos"/>
    <property type="match status" value="1"/>
</dbReference>
<evidence type="ECO:0000256" key="4">
    <source>
        <dbReference type="ARBA" id="ARBA00022553"/>
    </source>
</evidence>
<dbReference type="InterPro" id="IPR021720">
    <property type="entry name" value="Malectin_dom"/>
</dbReference>
<dbReference type="InterPro" id="IPR008979">
    <property type="entry name" value="Galactose-bd-like_sf"/>
</dbReference>
<evidence type="ECO:0000256" key="19">
    <source>
        <dbReference type="ARBA" id="ARBA00048679"/>
    </source>
</evidence>
<keyword evidence="13 20" id="KW-1133">Transmembrane helix</keyword>
<keyword evidence="9" id="KW-0677">Repeat</keyword>
<keyword evidence="3" id="KW-0418">Kinase</keyword>
<dbReference type="Gene3D" id="2.60.120.430">
    <property type="entry name" value="Galactose-binding lectin"/>
    <property type="match status" value="4"/>
</dbReference>
<dbReference type="FunFam" id="3.20.20.80:FF:000052">
    <property type="entry name" value="Putative alpha-L-fucosidase 1"/>
    <property type="match status" value="1"/>
</dbReference>
<evidence type="ECO:0000256" key="9">
    <source>
        <dbReference type="ARBA" id="ARBA00022737"/>
    </source>
</evidence>
<dbReference type="FunFam" id="3.80.10.10:FF:001380">
    <property type="entry name" value="Os05g0256100 protein"/>
    <property type="match status" value="1"/>
</dbReference>
<keyword evidence="5" id="KW-0433">Leucine-rich repeat</keyword>
<dbReference type="Gene3D" id="3.20.20.80">
    <property type="entry name" value="Glycosidases"/>
    <property type="match status" value="1"/>
</dbReference>
<feature type="transmembrane region" description="Helical" evidence="20">
    <location>
        <begin position="1936"/>
        <end position="1959"/>
    </location>
</feature>
<dbReference type="FunFam" id="3.80.10.10:FF:000453">
    <property type="entry name" value="Leucine-rich receptor-like protein kinase family protein"/>
    <property type="match status" value="1"/>
</dbReference>
<dbReference type="Pfam" id="PF00560">
    <property type="entry name" value="LRR_1"/>
    <property type="match status" value="6"/>
</dbReference>
<dbReference type="InterPro" id="IPR057739">
    <property type="entry name" value="Glyco_hydro_29_N"/>
</dbReference>
<dbReference type="GO" id="GO:0005524">
    <property type="term" value="F:ATP binding"/>
    <property type="evidence" value="ECO:0007669"/>
    <property type="project" value="UniProtKB-KW"/>
</dbReference>
<protein>
    <recommendedName>
        <fullName evidence="21">Protein kinase domain-containing protein</fullName>
    </recommendedName>
</protein>
<dbReference type="InterPro" id="IPR051824">
    <property type="entry name" value="LRR_Rcpt-Like_S/T_Kinase"/>
</dbReference>
<evidence type="ECO:0000256" key="15">
    <source>
        <dbReference type="ARBA" id="ARBA00023170"/>
    </source>
</evidence>
<dbReference type="PANTHER" id="PTHR48006">
    <property type="entry name" value="LEUCINE-RICH REPEAT-CONTAINING PROTEIN DDB_G0281931-RELATED"/>
    <property type="match status" value="1"/>
</dbReference>
<keyword evidence="6" id="KW-0808">Transferase</keyword>
<feature type="transmembrane region" description="Helical" evidence="20">
    <location>
        <begin position="625"/>
        <end position="643"/>
    </location>
</feature>
<keyword evidence="11" id="KW-0378">Hydrolase</keyword>
<dbReference type="InterPro" id="IPR000719">
    <property type="entry name" value="Prot_kinase_dom"/>
</dbReference>
<comment type="catalytic activity">
    <reaction evidence="18">
        <text>L-threonyl-[protein] + ATP = O-phospho-L-threonyl-[protein] + ADP + H(+)</text>
        <dbReference type="Rhea" id="RHEA:46608"/>
        <dbReference type="Rhea" id="RHEA-COMP:11060"/>
        <dbReference type="Rhea" id="RHEA-COMP:11605"/>
        <dbReference type="ChEBI" id="CHEBI:15378"/>
        <dbReference type="ChEBI" id="CHEBI:30013"/>
        <dbReference type="ChEBI" id="CHEBI:30616"/>
        <dbReference type="ChEBI" id="CHEBI:61977"/>
        <dbReference type="ChEBI" id="CHEBI:456216"/>
        <dbReference type="EC" id="2.7.11.1"/>
    </reaction>
</comment>
<dbReference type="InterPro" id="IPR001611">
    <property type="entry name" value="Leu-rich_rpt"/>
</dbReference>
<dbReference type="SUPFAM" id="SSF56112">
    <property type="entry name" value="Protein kinase-like (PK-like)"/>
    <property type="match status" value="4"/>
</dbReference>
<dbReference type="Gene3D" id="2.60.120.260">
    <property type="entry name" value="Galactose-binding domain-like"/>
    <property type="match status" value="1"/>
</dbReference>
<dbReference type="Pfam" id="PF01120">
    <property type="entry name" value="Alpha_L_fucos"/>
    <property type="match status" value="1"/>
</dbReference>
<evidence type="ECO:0000256" key="6">
    <source>
        <dbReference type="ARBA" id="ARBA00022679"/>
    </source>
</evidence>
<dbReference type="InterPro" id="IPR003591">
    <property type="entry name" value="Leu-rich_rpt_typical-subtyp"/>
</dbReference>
<dbReference type="Pfam" id="PF13855">
    <property type="entry name" value="LRR_8"/>
    <property type="match status" value="1"/>
</dbReference>
<evidence type="ECO:0000256" key="12">
    <source>
        <dbReference type="ARBA" id="ARBA00022840"/>
    </source>
</evidence>
<evidence type="ECO:0000313" key="22">
    <source>
        <dbReference type="EMBL" id="KAF4352618.1"/>
    </source>
</evidence>
<keyword evidence="8" id="KW-0732">Signal</keyword>
<keyword evidence="23" id="KW-1185">Reference proteome</keyword>
<keyword evidence="15" id="KW-0675">Receptor</keyword>
<feature type="transmembrane region" description="Helical" evidence="20">
    <location>
        <begin position="3221"/>
        <end position="3244"/>
    </location>
</feature>
<dbReference type="Gene3D" id="1.10.510.10">
    <property type="entry name" value="Transferase(Phosphotransferase) domain 1"/>
    <property type="match status" value="4"/>
</dbReference>
<dbReference type="SMART" id="SM00365">
    <property type="entry name" value="LRR_SD22"/>
    <property type="match status" value="7"/>
</dbReference>
<comment type="subcellular location">
    <subcellularLocation>
        <location evidence="1">Membrane</location>
        <topology evidence="1">Single-pass type I membrane protein</topology>
    </subcellularLocation>
</comment>
<proteinExistence type="inferred from homology"/>
<evidence type="ECO:0000256" key="17">
    <source>
        <dbReference type="ARBA" id="ARBA00023295"/>
    </source>
</evidence>
<feature type="transmembrane region" description="Helical" evidence="20">
    <location>
        <begin position="1415"/>
        <end position="1438"/>
    </location>
</feature>
<dbReference type="InterPro" id="IPR017853">
    <property type="entry name" value="GH"/>
</dbReference>
<evidence type="ECO:0000256" key="10">
    <source>
        <dbReference type="ARBA" id="ARBA00022741"/>
    </source>
</evidence>
<dbReference type="Proteomes" id="UP000583929">
    <property type="component" value="Unassembled WGS sequence"/>
</dbReference>
<keyword evidence="4" id="KW-0597">Phosphoprotein</keyword>
<keyword evidence="17" id="KW-0326">Glycosidase</keyword>
<dbReference type="InterPro" id="IPR032675">
    <property type="entry name" value="LRR_dom_sf"/>
</dbReference>
<dbReference type="SUPFAM" id="SSF49785">
    <property type="entry name" value="Galactose-binding domain-like"/>
    <property type="match status" value="1"/>
</dbReference>
<dbReference type="GO" id="GO:0009791">
    <property type="term" value="P:post-embryonic development"/>
    <property type="evidence" value="ECO:0007669"/>
    <property type="project" value="UniProtKB-ARBA"/>
</dbReference>